<dbReference type="EMBL" id="JBCGBO010000004">
    <property type="protein sequence ID" value="KAK9210273.1"/>
    <property type="molecule type" value="Genomic_DNA"/>
</dbReference>
<feature type="transmembrane region" description="Helical" evidence="6">
    <location>
        <begin position="448"/>
        <end position="469"/>
    </location>
</feature>
<keyword evidence="5 6" id="KW-0472">Membrane</keyword>
<feature type="transmembrane region" description="Helical" evidence="6">
    <location>
        <begin position="285"/>
        <end position="304"/>
    </location>
</feature>
<comment type="caution">
    <text evidence="8">The sequence shown here is derived from an EMBL/GenBank/DDBJ whole genome shotgun (WGS) entry which is preliminary data.</text>
</comment>
<comment type="subcellular location">
    <subcellularLocation>
        <location evidence="1">Membrane</location>
        <topology evidence="1">Multi-pass membrane protein</topology>
    </subcellularLocation>
</comment>
<protein>
    <recommendedName>
        <fullName evidence="7">Major facilitator superfamily (MFS) profile domain-containing protein</fullName>
    </recommendedName>
</protein>
<dbReference type="PANTHER" id="PTHR23511">
    <property type="entry name" value="SYNAPTIC VESICLE GLYCOPROTEIN 2"/>
    <property type="match status" value="1"/>
</dbReference>
<feature type="transmembrane region" description="Helical" evidence="6">
    <location>
        <begin position="117"/>
        <end position="138"/>
    </location>
</feature>
<feature type="transmembrane region" description="Helical" evidence="6">
    <location>
        <begin position="93"/>
        <end position="111"/>
    </location>
</feature>
<dbReference type="AlphaFoldDB" id="A0AAP0MJJ2"/>
<feature type="transmembrane region" description="Helical" evidence="6">
    <location>
        <begin position="425"/>
        <end position="442"/>
    </location>
</feature>
<feature type="transmembrane region" description="Helical" evidence="6">
    <location>
        <begin position="330"/>
        <end position="352"/>
    </location>
</feature>
<feature type="domain" description="Major facilitator superfamily (MFS) profile" evidence="7">
    <location>
        <begin position="26"/>
        <end position="472"/>
    </location>
</feature>
<keyword evidence="9" id="KW-1185">Reference proteome</keyword>
<evidence type="ECO:0000313" key="8">
    <source>
        <dbReference type="EMBL" id="KAK9210273.1"/>
    </source>
</evidence>
<evidence type="ECO:0000259" key="7">
    <source>
        <dbReference type="PROSITE" id="PS50850"/>
    </source>
</evidence>
<evidence type="ECO:0000313" key="9">
    <source>
        <dbReference type="Proteomes" id="UP001428341"/>
    </source>
</evidence>
<dbReference type="PANTHER" id="PTHR23511:SF5">
    <property type="entry name" value="MAJOR FACILITATOR-TYPE TRANSPORTER HXNZ-RELATED"/>
    <property type="match status" value="1"/>
</dbReference>
<reference evidence="8 9" key="1">
    <citation type="submission" date="2024-05" db="EMBL/GenBank/DDBJ databases">
        <title>Haplotype-resolved chromosome-level genome assembly of Huyou (Citrus changshanensis).</title>
        <authorList>
            <person name="Miao C."/>
            <person name="Chen W."/>
            <person name="Wu Y."/>
            <person name="Wang L."/>
            <person name="Zhao S."/>
            <person name="Grierson D."/>
            <person name="Xu C."/>
            <person name="Chen K."/>
        </authorList>
    </citation>
    <scope>NUCLEOTIDE SEQUENCE [LARGE SCALE GENOMIC DNA]</scope>
    <source>
        <strain evidence="8">01-14</strain>
        <tissue evidence="8">Leaf</tissue>
    </source>
</reference>
<dbReference type="GO" id="GO:0022857">
    <property type="term" value="F:transmembrane transporter activity"/>
    <property type="evidence" value="ECO:0007669"/>
    <property type="project" value="InterPro"/>
</dbReference>
<dbReference type="GO" id="GO:0016020">
    <property type="term" value="C:membrane"/>
    <property type="evidence" value="ECO:0007669"/>
    <property type="project" value="UniProtKB-SubCell"/>
</dbReference>
<evidence type="ECO:0000256" key="2">
    <source>
        <dbReference type="ARBA" id="ARBA00022448"/>
    </source>
</evidence>
<evidence type="ECO:0000256" key="4">
    <source>
        <dbReference type="ARBA" id="ARBA00022989"/>
    </source>
</evidence>
<dbReference type="Proteomes" id="UP001428341">
    <property type="component" value="Unassembled WGS sequence"/>
</dbReference>
<feature type="transmembrane region" description="Helical" evidence="6">
    <location>
        <begin position="24"/>
        <end position="51"/>
    </location>
</feature>
<organism evidence="8 9">
    <name type="scientific">Citrus x changshan-huyou</name>
    <dbReference type="NCBI Taxonomy" id="2935761"/>
    <lineage>
        <taxon>Eukaryota</taxon>
        <taxon>Viridiplantae</taxon>
        <taxon>Streptophyta</taxon>
        <taxon>Embryophyta</taxon>
        <taxon>Tracheophyta</taxon>
        <taxon>Spermatophyta</taxon>
        <taxon>Magnoliopsida</taxon>
        <taxon>eudicotyledons</taxon>
        <taxon>Gunneridae</taxon>
        <taxon>Pentapetalae</taxon>
        <taxon>rosids</taxon>
        <taxon>malvids</taxon>
        <taxon>Sapindales</taxon>
        <taxon>Rutaceae</taxon>
        <taxon>Aurantioideae</taxon>
        <taxon>Citrus</taxon>
    </lineage>
</organism>
<dbReference type="Pfam" id="PF00083">
    <property type="entry name" value="Sugar_tr"/>
    <property type="match status" value="1"/>
</dbReference>
<feature type="transmembrane region" description="Helical" evidence="6">
    <location>
        <begin position="150"/>
        <end position="173"/>
    </location>
</feature>
<dbReference type="InterPro" id="IPR036259">
    <property type="entry name" value="MFS_trans_sf"/>
</dbReference>
<evidence type="ECO:0000256" key="3">
    <source>
        <dbReference type="ARBA" id="ARBA00022692"/>
    </source>
</evidence>
<keyword evidence="4 6" id="KW-1133">Transmembrane helix</keyword>
<feature type="transmembrane region" description="Helical" evidence="6">
    <location>
        <begin position="382"/>
        <end position="405"/>
    </location>
</feature>
<evidence type="ECO:0000256" key="1">
    <source>
        <dbReference type="ARBA" id="ARBA00004141"/>
    </source>
</evidence>
<keyword evidence="3 6" id="KW-0812">Transmembrane</keyword>
<evidence type="ECO:0000256" key="6">
    <source>
        <dbReference type="SAM" id="Phobius"/>
    </source>
</evidence>
<dbReference type="Gene3D" id="1.20.1250.20">
    <property type="entry name" value="MFS general substrate transporter like domains"/>
    <property type="match status" value="1"/>
</dbReference>
<feature type="transmembrane region" description="Helical" evidence="6">
    <location>
        <begin position="179"/>
        <end position="198"/>
    </location>
</feature>
<dbReference type="InterPro" id="IPR005828">
    <property type="entry name" value="MFS_sugar_transport-like"/>
</dbReference>
<keyword evidence="2" id="KW-0813">Transport</keyword>
<evidence type="ECO:0000256" key="5">
    <source>
        <dbReference type="ARBA" id="ARBA00023136"/>
    </source>
</evidence>
<gene>
    <name evidence="8" type="ORF">WN944_002643</name>
</gene>
<dbReference type="InterPro" id="IPR020846">
    <property type="entry name" value="MFS_dom"/>
</dbReference>
<sequence length="482" mass="52015">MADEGHRYTVDEALTSAGFGKFQYLVFAYAGLAVFAEAMEIMILSFIGPAVKSEWGVSPSAESLLSTVVFAGNLVGVYLWGLLSDNYGRKKGFLGIAMITSGIGLLSAFSPNYISLVTLRGLVGIGIGSGPVFSAWFLEFVPAAKRGMWMVIFSTFWTLGSIFEAALAWIVMITLNWRWLLALSSIPSFAVLLLYSLAPESPRYLNVKGRTTEVRNILDKIALLNKAKLPNGMLVSDATSRPDEELAPPDNTPLLTSSRIRITKLKSGFSSFLLLFSSRLVRTTLLLWMLFFGNSFTYYGIILMTSKLSSTQSKCGTTLTVSQSMHDSSLYFSVFLASLGELPGLVLAGIIVDRAGRKLSLTIMLILVFICILPLAMLQSNILITGLLVGARMFAFGAFTIACIFTPEIYPTYTRTTGAGVANSIGKFGGMVCPLVAVGLVTGCHQTAVVILFGAVILFAVICVALIPFETRGQELSDSVDA</sequence>
<feature type="transmembrane region" description="Helical" evidence="6">
    <location>
        <begin position="63"/>
        <end position="81"/>
    </location>
</feature>
<name>A0AAP0MJJ2_9ROSI</name>
<proteinExistence type="predicted"/>
<feature type="transmembrane region" description="Helical" evidence="6">
    <location>
        <begin position="359"/>
        <end position="376"/>
    </location>
</feature>
<dbReference type="PROSITE" id="PS50850">
    <property type="entry name" value="MFS"/>
    <property type="match status" value="1"/>
</dbReference>
<dbReference type="SUPFAM" id="SSF103473">
    <property type="entry name" value="MFS general substrate transporter"/>
    <property type="match status" value="1"/>
</dbReference>
<accession>A0AAP0MJJ2</accession>